<accession>A0AC61QQG7</accession>
<gene>
    <name evidence="1" type="ORF">E5358_06580</name>
</gene>
<name>A0AC61QQG7_9BACT</name>
<dbReference type="Proteomes" id="UP000308886">
    <property type="component" value="Unassembled WGS sequence"/>
</dbReference>
<organism evidence="1 2">
    <name type="scientific">Palleniella muris</name>
    <dbReference type="NCBI Taxonomy" id="3038145"/>
    <lineage>
        <taxon>Bacteria</taxon>
        <taxon>Pseudomonadati</taxon>
        <taxon>Bacteroidota</taxon>
        <taxon>Bacteroidia</taxon>
        <taxon>Bacteroidales</taxon>
        <taxon>Prevotellaceae</taxon>
        <taxon>Palleniella</taxon>
    </lineage>
</organism>
<reference evidence="1" key="1">
    <citation type="submission" date="2019-04" db="EMBL/GenBank/DDBJ databases">
        <title>Microbes associate with the intestines of laboratory mice.</title>
        <authorList>
            <person name="Navarre W."/>
            <person name="Wong E."/>
            <person name="Huang K."/>
            <person name="Tropini C."/>
            <person name="Ng K."/>
            <person name="Yu B."/>
        </authorList>
    </citation>
    <scope>NUCLEOTIDE SEQUENCE</scope>
    <source>
        <strain evidence="1">NM73_A23</strain>
    </source>
</reference>
<sequence>MTKRTYTLVAAVLGSLSVFGQTEGGADAKRDIFSGIGAYAETQVTVGKGHNPLWLNANKYGLSSLDSDNGYLRVAVERDVAADSTRRWGVGYGLDIATAYNTTSSFIVQQAYFEGRYKLGSLTIGSKQQPMELRDNELASGAQTLGINARPVPQVRLGLNDYWTIPILGRWFAFKGHLAFGMMTDGNWQESFAKGTPNKWNKNTRYHQKSGYLRIGKDDEHHHLTLTLGLEMAAQFGGTVYNWAGTDENENHEEAVKLKNNLGSYWNAFVGSATADAGEGIYENAEGNILGSWVARLQWNDDRVTAGLYMDHYFEDHSGLFFLDYDGYGSGENWNVKERSRYFVYSLKDFNLGFDLQLKKVKIVNKFVLEYMNTTYQSGPIYHDRTENISDHVAGRDDYYNHYCLSGWQHWGQVMGNPLYLSPLYNDDGYIGTHCNRFRAVHFGVAGDPLQGLHYRLKASWQKGWGRYADPYMSPKENTSLLLEASYRTPKESSFLRPVTFTLGLGADFGELRGDNKAVQMTVKYEL</sequence>
<proteinExistence type="predicted"/>
<evidence type="ECO:0000313" key="1">
    <source>
        <dbReference type="EMBL" id="TGX82433.1"/>
    </source>
</evidence>
<dbReference type="EMBL" id="SRZC01000009">
    <property type="protein sequence ID" value="TGX82433.1"/>
    <property type="molecule type" value="Genomic_DNA"/>
</dbReference>
<evidence type="ECO:0000313" key="2">
    <source>
        <dbReference type="Proteomes" id="UP000308886"/>
    </source>
</evidence>
<comment type="caution">
    <text evidence="1">The sequence shown here is derived from an EMBL/GenBank/DDBJ whole genome shotgun (WGS) entry which is preliminary data.</text>
</comment>
<keyword evidence="2" id="KW-1185">Reference proteome</keyword>
<protein>
    <submittedName>
        <fullName evidence="1">Uncharacterized protein</fullName>
    </submittedName>
</protein>